<proteinExistence type="predicted"/>
<sequence>MARKNQLINRRRFLVTSALTSSGLITANLLSKSGLAQSTAPGMITSDKMRPQTPYGVASRDVSRDQAIIGSKSDRVSRMIVDYDTSESFRNPPRAIGL</sequence>
<evidence type="ECO:0000313" key="3">
    <source>
        <dbReference type="Proteomes" id="UP000003835"/>
    </source>
</evidence>
<dbReference type="PROSITE" id="PS51318">
    <property type="entry name" value="TAT"/>
    <property type="match status" value="1"/>
</dbReference>
<evidence type="ECO:0000256" key="1">
    <source>
        <dbReference type="SAM" id="MobiDB-lite"/>
    </source>
</evidence>
<dbReference type="AlphaFoldDB" id="B4VIJ7"/>
<evidence type="ECO:0000313" key="2">
    <source>
        <dbReference type="EMBL" id="EDX77885.1"/>
    </source>
</evidence>
<dbReference type="OrthoDB" id="327733at2"/>
<name>B4VIJ7_9CYAN</name>
<organism evidence="2 3">
    <name type="scientific">Coleofasciculus chthonoplastes PCC 7420</name>
    <dbReference type="NCBI Taxonomy" id="118168"/>
    <lineage>
        <taxon>Bacteria</taxon>
        <taxon>Bacillati</taxon>
        <taxon>Cyanobacteriota</taxon>
        <taxon>Cyanophyceae</taxon>
        <taxon>Coleofasciculales</taxon>
        <taxon>Coleofasciculaceae</taxon>
        <taxon>Coleofasciculus</taxon>
    </lineage>
</organism>
<feature type="region of interest" description="Disordered" evidence="1">
    <location>
        <begin position="41"/>
        <end position="61"/>
    </location>
</feature>
<dbReference type="EMBL" id="DS989842">
    <property type="protein sequence ID" value="EDX77885.1"/>
    <property type="molecule type" value="Genomic_DNA"/>
</dbReference>
<dbReference type="Proteomes" id="UP000003835">
    <property type="component" value="Unassembled WGS sequence"/>
</dbReference>
<gene>
    <name evidence="2" type="ORF">MC7420_7623</name>
</gene>
<keyword evidence="3" id="KW-1185">Reference proteome</keyword>
<reference evidence="2 3" key="1">
    <citation type="submission" date="2008-07" db="EMBL/GenBank/DDBJ databases">
        <authorList>
            <person name="Tandeau de Marsac N."/>
            <person name="Ferriera S."/>
            <person name="Johnson J."/>
            <person name="Kravitz S."/>
            <person name="Beeson K."/>
            <person name="Sutton G."/>
            <person name="Rogers Y.-H."/>
            <person name="Friedman R."/>
            <person name="Frazier M."/>
            <person name="Venter J.C."/>
        </authorList>
    </citation>
    <scope>NUCLEOTIDE SEQUENCE [LARGE SCALE GENOMIC DNA]</scope>
    <source>
        <strain evidence="2 3">PCC 7420</strain>
    </source>
</reference>
<protein>
    <submittedName>
        <fullName evidence="2">Tat pathway signal sequence domain protein</fullName>
    </submittedName>
</protein>
<dbReference type="RefSeq" id="WP_006098321.1">
    <property type="nucleotide sequence ID" value="NZ_DS989842.1"/>
</dbReference>
<dbReference type="STRING" id="118168.MC7420_7623"/>
<accession>B4VIJ7</accession>
<dbReference type="InterPro" id="IPR006311">
    <property type="entry name" value="TAT_signal"/>
</dbReference>
<dbReference type="eggNOG" id="COG3540">
    <property type="taxonomic scope" value="Bacteria"/>
</dbReference>
<dbReference type="HOGENOM" id="CLU_2328885_0_0_3"/>